<evidence type="ECO:0000256" key="3">
    <source>
        <dbReference type="ARBA" id="ARBA00022692"/>
    </source>
</evidence>
<feature type="transmembrane region" description="Helical" evidence="6">
    <location>
        <begin position="138"/>
        <end position="160"/>
    </location>
</feature>
<dbReference type="GO" id="GO:0005886">
    <property type="term" value="C:plasma membrane"/>
    <property type="evidence" value="ECO:0007669"/>
    <property type="project" value="UniProtKB-SubCell"/>
</dbReference>
<evidence type="ECO:0000313" key="9">
    <source>
        <dbReference type="Proteomes" id="UP000464507"/>
    </source>
</evidence>
<evidence type="ECO:0000256" key="6">
    <source>
        <dbReference type="SAM" id="Phobius"/>
    </source>
</evidence>
<proteinExistence type="predicted"/>
<dbReference type="EMBL" id="CP017146">
    <property type="protein sequence ID" value="QHO69498.1"/>
    <property type="molecule type" value="Genomic_DNA"/>
</dbReference>
<keyword evidence="5 6" id="KW-0472">Membrane</keyword>
<evidence type="ECO:0000313" key="8">
    <source>
        <dbReference type="EMBL" id="QHO69498.1"/>
    </source>
</evidence>
<feature type="transmembrane region" description="Helical" evidence="6">
    <location>
        <begin position="6"/>
        <end position="29"/>
    </location>
</feature>
<protein>
    <submittedName>
        <fullName evidence="8">Pilus assembly protein</fullName>
    </submittedName>
</protein>
<dbReference type="InterPro" id="IPR018076">
    <property type="entry name" value="T2SS_GspF_dom"/>
</dbReference>
<dbReference type="Proteomes" id="UP000464507">
    <property type="component" value="Chromosome"/>
</dbReference>
<feature type="transmembrane region" description="Helical" evidence="6">
    <location>
        <begin position="285"/>
        <end position="308"/>
    </location>
</feature>
<evidence type="ECO:0000259" key="7">
    <source>
        <dbReference type="Pfam" id="PF00482"/>
    </source>
</evidence>
<evidence type="ECO:0000256" key="5">
    <source>
        <dbReference type="ARBA" id="ARBA00023136"/>
    </source>
</evidence>
<dbReference type="KEGG" id="mant:BHD05_07430"/>
<gene>
    <name evidence="8" type="ORF">BHD05_07430</name>
</gene>
<dbReference type="PANTHER" id="PTHR35007">
    <property type="entry name" value="INTEGRAL MEMBRANE PROTEIN-RELATED"/>
    <property type="match status" value="1"/>
</dbReference>
<feature type="domain" description="Type II secretion system protein GspF" evidence="7">
    <location>
        <begin position="180"/>
        <end position="302"/>
    </location>
</feature>
<comment type="subcellular location">
    <subcellularLocation>
        <location evidence="1">Cell membrane</location>
        <topology evidence="1">Multi-pass membrane protein</topology>
    </subcellularLocation>
</comment>
<organism evidence="8 9">
    <name type="scientific">Marisediminicola antarctica</name>
    <dbReference type="NCBI Taxonomy" id="674079"/>
    <lineage>
        <taxon>Bacteria</taxon>
        <taxon>Bacillati</taxon>
        <taxon>Actinomycetota</taxon>
        <taxon>Actinomycetes</taxon>
        <taxon>Micrococcales</taxon>
        <taxon>Microbacteriaceae</taxon>
        <taxon>Marisediminicola</taxon>
    </lineage>
</organism>
<evidence type="ECO:0000256" key="4">
    <source>
        <dbReference type="ARBA" id="ARBA00022989"/>
    </source>
</evidence>
<dbReference type="RefSeq" id="WP_236966704.1">
    <property type="nucleotide sequence ID" value="NZ_CP017146.1"/>
</dbReference>
<dbReference type="Gene3D" id="1.20.81.30">
    <property type="entry name" value="Type II secretion system (T2SS), domain F"/>
    <property type="match status" value="1"/>
</dbReference>
<dbReference type="InterPro" id="IPR042094">
    <property type="entry name" value="T2SS_GspF_sf"/>
</dbReference>
<dbReference type="PANTHER" id="PTHR35007:SF4">
    <property type="entry name" value="CONSERVED TRANSMEMBRANE PROTEIN-RELATED"/>
    <property type="match status" value="1"/>
</dbReference>
<evidence type="ECO:0000256" key="2">
    <source>
        <dbReference type="ARBA" id="ARBA00022475"/>
    </source>
</evidence>
<name>A0A7L5AG64_9MICO</name>
<evidence type="ECO:0000256" key="1">
    <source>
        <dbReference type="ARBA" id="ARBA00004651"/>
    </source>
</evidence>
<sequence>MVPLTPIVAWAIVCGLALGLGLWSLLGVVPKLNRPRLLYRVAPYLVDVSPGARALLARRSVNPLPIVGTVFSPAIDRLRALLGTALGGPGSIRLRLRQSGATIGPDAFRSQQLAWALGGLGIGTGVAALFVVARAIPLGLQVAIVVFGGVAGIFLRDYLLQRAAAARVRRMTEELPTVLEFLTLSLSAGEGILDAIRRVARISRGELAAELASTVAAVNTGLPFAQSLQELADSIRLPALARAVEQIVGALERGTPLAEVLRAQAQDARDEAKRDLLETAGKKEVAMLVPLVFLILPITIVFAIYPGIFVLQLGF</sequence>
<feature type="transmembrane region" description="Helical" evidence="6">
    <location>
        <begin position="113"/>
        <end position="132"/>
    </location>
</feature>
<keyword evidence="2" id="KW-1003">Cell membrane</keyword>
<keyword evidence="9" id="KW-1185">Reference proteome</keyword>
<dbReference type="Pfam" id="PF00482">
    <property type="entry name" value="T2SSF"/>
    <property type="match status" value="1"/>
</dbReference>
<keyword evidence="3 6" id="KW-0812">Transmembrane</keyword>
<keyword evidence="4 6" id="KW-1133">Transmembrane helix</keyword>
<dbReference type="AlphaFoldDB" id="A0A7L5AG64"/>
<accession>A0A7L5AG64</accession>
<reference evidence="8 9" key="1">
    <citation type="submission" date="2016-09" db="EMBL/GenBank/DDBJ databases">
        <title>Complete genome sequence of microbes from the polar regions.</title>
        <authorList>
            <person name="Liao L."/>
            <person name="Chen B."/>
        </authorList>
    </citation>
    <scope>NUCLEOTIDE SEQUENCE [LARGE SCALE GENOMIC DNA]</scope>
    <source>
        <strain evidence="8 9">ZS314</strain>
    </source>
</reference>